<dbReference type="EMBL" id="MU866196">
    <property type="protein sequence ID" value="KAK4176446.1"/>
    <property type="molecule type" value="Genomic_DNA"/>
</dbReference>
<comment type="caution">
    <text evidence="3">The sequence shown here is derived from an EMBL/GenBank/DDBJ whole genome shotgun (WGS) entry which is preliminary data.</text>
</comment>
<sequence length="241" mass="26726">MLSIASDATSTGQRFGAYAKCCHQILRLTSSLLRTQSFYFLALLMDVTNITVPPVASWSLSRSLWLPFGLPACLFVLLLCGILAIPEFRAQKSEELATSDAPGGRESESLLRGSSDNPLSSESPVPVPISQESEYHNSWCGLASKLSRRTQHWTLFVLFACSLVERIAFFSENFFVQFASERYTMPYKDMTWFLGIEAMGATVALGLLLPASTYYHRRHLPSTWAVDLRLTQASVGVLILG</sequence>
<organism evidence="3 4">
    <name type="scientific">Triangularia setosa</name>
    <dbReference type="NCBI Taxonomy" id="2587417"/>
    <lineage>
        <taxon>Eukaryota</taxon>
        <taxon>Fungi</taxon>
        <taxon>Dikarya</taxon>
        <taxon>Ascomycota</taxon>
        <taxon>Pezizomycotina</taxon>
        <taxon>Sordariomycetes</taxon>
        <taxon>Sordariomycetidae</taxon>
        <taxon>Sordariales</taxon>
        <taxon>Podosporaceae</taxon>
        <taxon>Triangularia</taxon>
    </lineage>
</organism>
<dbReference type="SUPFAM" id="SSF103473">
    <property type="entry name" value="MFS general substrate transporter"/>
    <property type="match status" value="1"/>
</dbReference>
<evidence type="ECO:0000313" key="4">
    <source>
        <dbReference type="Proteomes" id="UP001302321"/>
    </source>
</evidence>
<dbReference type="InterPro" id="IPR036259">
    <property type="entry name" value="MFS_trans_sf"/>
</dbReference>
<gene>
    <name evidence="3" type="ORF">QBC36DRAFT_311069</name>
</gene>
<feature type="region of interest" description="Disordered" evidence="1">
    <location>
        <begin position="96"/>
        <end position="129"/>
    </location>
</feature>
<feature type="compositionally biased region" description="Polar residues" evidence="1">
    <location>
        <begin position="112"/>
        <end position="123"/>
    </location>
</feature>
<dbReference type="AlphaFoldDB" id="A0AAN6W8L5"/>
<reference evidence="3" key="1">
    <citation type="journal article" date="2023" name="Mol. Phylogenet. Evol.">
        <title>Genome-scale phylogeny and comparative genomics of the fungal order Sordariales.</title>
        <authorList>
            <person name="Hensen N."/>
            <person name="Bonometti L."/>
            <person name="Westerberg I."/>
            <person name="Brannstrom I.O."/>
            <person name="Guillou S."/>
            <person name="Cros-Aarteil S."/>
            <person name="Calhoun S."/>
            <person name="Haridas S."/>
            <person name="Kuo A."/>
            <person name="Mondo S."/>
            <person name="Pangilinan J."/>
            <person name="Riley R."/>
            <person name="LaButti K."/>
            <person name="Andreopoulos B."/>
            <person name="Lipzen A."/>
            <person name="Chen C."/>
            <person name="Yan M."/>
            <person name="Daum C."/>
            <person name="Ng V."/>
            <person name="Clum A."/>
            <person name="Steindorff A."/>
            <person name="Ohm R.A."/>
            <person name="Martin F."/>
            <person name="Silar P."/>
            <person name="Natvig D.O."/>
            <person name="Lalanne C."/>
            <person name="Gautier V."/>
            <person name="Ament-Velasquez S.L."/>
            <person name="Kruys A."/>
            <person name="Hutchinson M.I."/>
            <person name="Powell A.J."/>
            <person name="Barry K."/>
            <person name="Miller A.N."/>
            <person name="Grigoriev I.V."/>
            <person name="Debuchy R."/>
            <person name="Gladieux P."/>
            <person name="Hiltunen Thoren M."/>
            <person name="Johannesson H."/>
        </authorList>
    </citation>
    <scope>NUCLEOTIDE SEQUENCE</scope>
    <source>
        <strain evidence="3">CBS 892.96</strain>
    </source>
</reference>
<feature type="transmembrane region" description="Helical" evidence="2">
    <location>
        <begin position="190"/>
        <end position="209"/>
    </location>
</feature>
<keyword evidence="2" id="KW-1133">Transmembrane helix</keyword>
<evidence type="ECO:0000256" key="1">
    <source>
        <dbReference type="SAM" id="MobiDB-lite"/>
    </source>
</evidence>
<accession>A0AAN6W8L5</accession>
<keyword evidence="2" id="KW-0472">Membrane</keyword>
<name>A0AAN6W8L5_9PEZI</name>
<feature type="transmembrane region" description="Helical" evidence="2">
    <location>
        <begin position="37"/>
        <end position="58"/>
    </location>
</feature>
<feature type="transmembrane region" description="Helical" evidence="2">
    <location>
        <begin position="64"/>
        <end position="85"/>
    </location>
</feature>
<feature type="transmembrane region" description="Helical" evidence="2">
    <location>
        <begin position="153"/>
        <end position="170"/>
    </location>
</feature>
<reference evidence="3" key="2">
    <citation type="submission" date="2023-05" db="EMBL/GenBank/DDBJ databases">
        <authorList>
            <consortium name="Lawrence Berkeley National Laboratory"/>
            <person name="Steindorff A."/>
            <person name="Hensen N."/>
            <person name="Bonometti L."/>
            <person name="Westerberg I."/>
            <person name="Brannstrom I.O."/>
            <person name="Guillou S."/>
            <person name="Cros-Aarteil S."/>
            <person name="Calhoun S."/>
            <person name="Haridas S."/>
            <person name="Kuo A."/>
            <person name="Mondo S."/>
            <person name="Pangilinan J."/>
            <person name="Riley R."/>
            <person name="Labutti K."/>
            <person name="Andreopoulos B."/>
            <person name="Lipzen A."/>
            <person name="Chen C."/>
            <person name="Yanf M."/>
            <person name="Daum C."/>
            <person name="Ng V."/>
            <person name="Clum A."/>
            <person name="Ohm R."/>
            <person name="Martin F."/>
            <person name="Silar P."/>
            <person name="Natvig D."/>
            <person name="Lalanne C."/>
            <person name="Gautier V."/>
            <person name="Ament-Velasquez S.L."/>
            <person name="Kruys A."/>
            <person name="Hutchinson M.I."/>
            <person name="Powell A.J."/>
            <person name="Barry K."/>
            <person name="Miller A.N."/>
            <person name="Grigoriev I.V."/>
            <person name="Debuchy R."/>
            <person name="Gladieux P."/>
            <person name="Thoren M.H."/>
            <person name="Johannesson H."/>
        </authorList>
    </citation>
    <scope>NUCLEOTIDE SEQUENCE</scope>
    <source>
        <strain evidence="3">CBS 892.96</strain>
    </source>
</reference>
<evidence type="ECO:0000313" key="3">
    <source>
        <dbReference type="EMBL" id="KAK4176446.1"/>
    </source>
</evidence>
<keyword evidence="4" id="KW-1185">Reference proteome</keyword>
<evidence type="ECO:0000256" key="2">
    <source>
        <dbReference type="SAM" id="Phobius"/>
    </source>
</evidence>
<proteinExistence type="predicted"/>
<dbReference type="Proteomes" id="UP001302321">
    <property type="component" value="Unassembled WGS sequence"/>
</dbReference>
<protein>
    <submittedName>
        <fullName evidence="3">Uncharacterized protein</fullName>
    </submittedName>
</protein>
<keyword evidence="2" id="KW-0812">Transmembrane</keyword>